<dbReference type="InterPro" id="IPR005311">
    <property type="entry name" value="PBP_dimer"/>
</dbReference>
<dbReference type="CDD" id="cd06576">
    <property type="entry name" value="PASTA_Pbp2x-like_1"/>
    <property type="match status" value="1"/>
</dbReference>
<keyword evidence="3 5" id="KW-0472">Membrane</keyword>
<dbReference type="Pfam" id="PF03717">
    <property type="entry name" value="PBP_dimer"/>
    <property type="match status" value="1"/>
</dbReference>
<keyword evidence="8" id="KW-1185">Reference proteome</keyword>
<dbReference type="SUPFAM" id="SSF56601">
    <property type="entry name" value="beta-lactamase/transpeptidase-like"/>
    <property type="match status" value="1"/>
</dbReference>
<evidence type="ECO:0000256" key="1">
    <source>
        <dbReference type="ARBA" id="ARBA00004370"/>
    </source>
</evidence>
<protein>
    <submittedName>
        <fullName evidence="7">Stage V sporulation protein D</fullName>
    </submittedName>
</protein>
<comment type="subcellular location">
    <subcellularLocation>
        <location evidence="1">Membrane</location>
    </subcellularLocation>
</comment>
<comment type="similarity">
    <text evidence="2">Belongs to the transpeptidase family.</text>
</comment>
<dbReference type="Gene3D" id="3.40.710.10">
    <property type="entry name" value="DD-peptidase/beta-lactamase superfamily"/>
    <property type="match status" value="1"/>
</dbReference>
<dbReference type="SUPFAM" id="SSF56519">
    <property type="entry name" value="Penicillin binding protein dimerisation domain"/>
    <property type="match status" value="1"/>
</dbReference>
<organism evidence="7 8">
    <name type="scientific">Paenibacillus glucanolyticus</name>
    <dbReference type="NCBI Taxonomy" id="59843"/>
    <lineage>
        <taxon>Bacteria</taxon>
        <taxon>Bacillati</taxon>
        <taxon>Bacillota</taxon>
        <taxon>Bacilli</taxon>
        <taxon>Bacillales</taxon>
        <taxon>Paenibacillaceae</taxon>
        <taxon>Paenibacillus</taxon>
    </lineage>
</organism>
<dbReference type="RefSeq" id="WP_063478967.1">
    <property type="nucleotide sequence ID" value="NZ_CP147845.1"/>
</dbReference>
<feature type="transmembrane region" description="Helical" evidence="5">
    <location>
        <begin position="7"/>
        <end position="29"/>
    </location>
</feature>
<name>A0A163L116_9BACL</name>
<dbReference type="Gene3D" id="3.90.1310.10">
    <property type="entry name" value="Penicillin-binding protein 2a (Domain 2)"/>
    <property type="match status" value="1"/>
</dbReference>
<gene>
    <name evidence="7" type="ORF">AWU65_18195</name>
</gene>
<feature type="region of interest" description="Disordered" evidence="4">
    <location>
        <begin position="583"/>
        <end position="603"/>
    </location>
</feature>
<dbReference type="Pfam" id="PF03793">
    <property type="entry name" value="PASTA"/>
    <property type="match status" value="1"/>
</dbReference>
<dbReference type="PANTHER" id="PTHR30627">
    <property type="entry name" value="PEPTIDOGLYCAN D,D-TRANSPEPTIDASE"/>
    <property type="match status" value="1"/>
</dbReference>
<evidence type="ECO:0000256" key="5">
    <source>
        <dbReference type="SAM" id="Phobius"/>
    </source>
</evidence>
<dbReference type="GeneID" id="97556831"/>
<evidence type="ECO:0000259" key="6">
    <source>
        <dbReference type="PROSITE" id="PS51178"/>
    </source>
</evidence>
<reference evidence="7" key="1">
    <citation type="journal article" date="2016" name="Genome Announc.">
        <title>Draft genomes of two strains of Paenibacillus glucanolyticus with capability to degrade lignocellulose.</title>
        <authorList>
            <person name="Mathews S.L."/>
            <person name="Pawlak J."/>
            <person name="Grunden A.M."/>
        </authorList>
    </citation>
    <scope>NUCLEOTIDE SEQUENCE [LARGE SCALE GENOMIC DNA]</scope>
    <source>
        <strain evidence="7">SLM1</strain>
    </source>
</reference>
<evidence type="ECO:0000256" key="2">
    <source>
        <dbReference type="ARBA" id="ARBA00007171"/>
    </source>
</evidence>
<dbReference type="GO" id="GO:0071555">
    <property type="term" value="P:cell wall organization"/>
    <property type="evidence" value="ECO:0007669"/>
    <property type="project" value="TreeGrafter"/>
</dbReference>
<dbReference type="SUPFAM" id="SSF54184">
    <property type="entry name" value="Penicillin-binding protein 2x (pbp-2x), c-terminal domain"/>
    <property type="match status" value="2"/>
</dbReference>
<keyword evidence="5" id="KW-0812">Transmembrane</keyword>
<sequence length="753" mass="82934">MIKKIKLRTVLIGGCITLFFALLIGRVFWLQVIDNDFWKEQAVSKWLRKQDLPATRGTIMDRDGDIMAMDAPAFTVVLNPAVIQANGLENEVVKGLHEILGKDEDELRKLVKAKNEKGEYLQGREVRNEGWKIDQEKKDEVKEFSDGLNQKLKAAGKVADSGIGFQRESKRYYPQKTLAAHILGYTERQGKAVGGIEQYYDEDLKGTDGFAAYKSDKKGIKLPSEDELYQPAINGKNLVLTMDDTIQYYIEEAMRETYNQYKPISMTVIAADPNTMEILGMANMPTFDPNTYSEWNQKNFNNHAVRSIYEPGSTFKIVTLASAVQEKLFNPGAIYQSGSIRAGGRTHRDINSVGWGPITYLEGVKKSSNVAFVKLGYEMLGKERFTNYIRDFGFTEKTNIDLPHEVLGTLNMTYDSDISTMTYGYAVSVTPIQQIAAISAVANGGKLMVPHMVKEIEDPNTGKVQKIEPEVVRQVITPEAARETGTYLEQVVADQVNGTGRRAYIDGYRVAGKTGTAIKSGGGYKDRSKQVVSFIGYAPVENPKIAVLVIIDEPNVEKGGGALAAPIFKEIVSKTLNYWGVPKSNSTPDKEKSNPVTSAKDSLEAPDFTGMKLSEVKAKLLKDGVAFETLGNGNMVKEQYPPPKATVSAGQRIYLLTEDSPTMEIPNLEGESLRDAMEVLTLMKVKVNVQGEGYVASQLEAKENGQRIVQLTLKSAEELLTGTDTPEDEAEPPADNEAGATGEGETEGKADGE</sequence>
<feature type="domain" description="PASTA" evidence="6">
    <location>
        <begin position="599"/>
        <end position="659"/>
    </location>
</feature>
<dbReference type="InterPro" id="IPR005543">
    <property type="entry name" value="PASTA_dom"/>
</dbReference>
<comment type="caution">
    <text evidence="7">The sequence shown here is derived from an EMBL/GenBank/DDBJ whole genome shotgun (WGS) entry which is preliminary data.</text>
</comment>
<proteinExistence type="inferred from homology"/>
<feature type="compositionally biased region" description="Acidic residues" evidence="4">
    <location>
        <begin position="725"/>
        <end position="734"/>
    </location>
</feature>
<dbReference type="Pfam" id="PF00905">
    <property type="entry name" value="Transpeptidase"/>
    <property type="match status" value="1"/>
</dbReference>
<dbReference type="PANTHER" id="PTHR30627:SF1">
    <property type="entry name" value="PEPTIDOGLYCAN D,D-TRANSPEPTIDASE FTSI"/>
    <property type="match status" value="1"/>
</dbReference>
<dbReference type="STRING" id="59843.A3958_17620"/>
<dbReference type="InterPro" id="IPR001460">
    <property type="entry name" value="PCN-bd_Tpept"/>
</dbReference>
<dbReference type="PROSITE" id="PS51178">
    <property type="entry name" value="PASTA"/>
    <property type="match status" value="1"/>
</dbReference>
<accession>A0A163L116</accession>
<keyword evidence="5" id="KW-1133">Transmembrane helix</keyword>
<dbReference type="InterPro" id="IPR012338">
    <property type="entry name" value="Beta-lactam/transpept-like"/>
</dbReference>
<dbReference type="GO" id="GO:0005886">
    <property type="term" value="C:plasma membrane"/>
    <property type="evidence" value="ECO:0007669"/>
    <property type="project" value="TreeGrafter"/>
</dbReference>
<evidence type="ECO:0000256" key="4">
    <source>
        <dbReference type="SAM" id="MobiDB-lite"/>
    </source>
</evidence>
<dbReference type="SMART" id="SM00740">
    <property type="entry name" value="PASTA"/>
    <property type="match status" value="2"/>
</dbReference>
<dbReference type="InterPro" id="IPR050515">
    <property type="entry name" value="Beta-lactam/transpept"/>
</dbReference>
<dbReference type="EMBL" id="LWMH01000001">
    <property type="protein sequence ID" value="KZS47717.1"/>
    <property type="molecule type" value="Genomic_DNA"/>
</dbReference>
<evidence type="ECO:0000313" key="7">
    <source>
        <dbReference type="EMBL" id="KZS47717.1"/>
    </source>
</evidence>
<evidence type="ECO:0000313" key="8">
    <source>
        <dbReference type="Proteomes" id="UP000076796"/>
    </source>
</evidence>
<dbReference type="OrthoDB" id="9804124at2"/>
<evidence type="ECO:0000256" key="3">
    <source>
        <dbReference type="ARBA" id="ARBA00023136"/>
    </source>
</evidence>
<dbReference type="InterPro" id="IPR036138">
    <property type="entry name" value="PBP_dimer_sf"/>
</dbReference>
<dbReference type="AlphaFoldDB" id="A0A163L116"/>
<dbReference type="Proteomes" id="UP000076796">
    <property type="component" value="Unassembled WGS sequence"/>
</dbReference>
<feature type="region of interest" description="Disordered" evidence="4">
    <location>
        <begin position="717"/>
        <end position="753"/>
    </location>
</feature>
<dbReference type="GO" id="GO:0008658">
    <property type="term" value="F:penicillin binding"/>
    <property type="evidence" value="ECO:0007669"/>
    <property type="project" value="InterPro"/>
</dbReference>